<keyword evidence="4 6" id="KW-1133">Transmembrane helix</keyword>
<comment type="subcellular location">
    <subcellularLocation>
        <location evidence="1">Membrane</location>
        <topology evidence="1">Multi-pass membrane protein</topology>
    </subcellularLocation>
</comment>
<dbReference type="GO" id="GO:0016020">
    <property type="term" value="C:membrane"/>
    <property type="evidence" value="ECO:0007669"/>
    <property type="project" value="UniProtKB-SubCell"/>
</dbReference>
<feature type="transmembrane region" description="Helical" evidence="6">
    <location>
        <begin position="425"/>
        <end position="446"/>
    </location>
</feature>
<gene>
    <name evidence="8" type="ordered locus">sce7848</name>
</gene>
<sequence>MPEPSSRLPVRLLAAIALSTALTPLNSTMVAVALPEMSRALRVDSGALRQALVTSYLLTNVVLQSPGGKLGDRLGHRRALGLGQLLLAVGAALAYLWPVVPVLAASRVVMAAGGAIVVPSATAMLRTELPPEVRGRAFGAFGAVMGLSAGTGPTIGALLVGTFGWTSIFLANVPVLLLSAALAHIGAPPRPAAATPAAPRPRFDVVGSVLLGGSLIGLVLGLESAHLRWAAALGALGLVPFVLWERRAADPVIDFSLFRRRAFLGGSLLIALQNFAMYATIFELPQVAGRLFHVGPRDVGTTLLAMMGTMVVVSPLAGRGTDRFGPRALALAGCSLALAGMLLLAMRPLGALTDAIPALVMLGAGLGLTSPPSQSAAMSDVPREKSGMAAGLTSTMRYMGGIVGLTVLGLVLTDHPAADVVNREHTMATSIFGAALLLTIGCAFLLPGRAAAPVAAAGSR</sequence>
<dbReference type="STRING" id="448385.sce7848"/>
<dbReference type="EMBL" id="AM746676">
    <property type="protein sequence ID" value="CAN98018.1"/>
    <property type="molecule type" value="Genomic_DNA"/>
</dbReference>
<dbReference type="Gene3D" id="1.20.1250.20">
    <property type="entry name" value="MFS general substrate transporter like domains"/>
    <property type="match status" value="1"/>
</dbReference>
<dbReference type="eggNOG" id="COG0477">
    <property type="taxonomic scope" value="Bacteria"/>
</dbReference>
<dbReference type="OrthoDB" id="9812221at2"/>
<dbReference type="CDD" id="cd17321">
    <property type="entry name" value="MFS_MMR_MDR_like"/>
    <property type="match status" value="1"/>
</dbReference>
<proteinExistence type="predicted"/>
<dbReference type="InterPro" id="IPR020846">
    <property type="entry name" value="MFS_dom"/>
</dbReference>
<feature type="transmembrane region" description="Helical" evidence="6">
    <location>
        <begin position="355"/>
        <end position="374"/>
    </location>
</feature>
<evidence type="ECO:0000313" key="9">
    <source>
        <dbReference type="Proteomes" id="UP000002139"/>
    </source>
</evidence>
<evidence type="ECO:0000259" key="7">
    <source>
        <dbReference type="PROSITE" id="PS50850"/>
    </source>
</evidence>
<dbReference type="Gene3D" id="1.20.1720.10">
    <property type="entry name" value="Multidrug resistance protein D"/>
    <property type="match status" value="1"/>
</dbReference>
<feature type="transmembrane region" description="Helical" evidence="6">
    <location>
        <begin position="301"/>
        <end position="317"/>
    </location>
</feature>
<evidence type="ECO:0000256" key="1">
    <source>
        <dbReference type="ARBA" id="ARBA00004141"/>
    </source>
</evidence>
<evidence type="ECO:0000256" key="2">
    <source>
        <dbReference type="ARBA" id="ARBA00022448"/>
    </source>
</evidence>
<dbReference type="PROSITE" id="PS50850">
    <property type="entry name" value="MFS"/>
    <property type="match status" value="1"/>
</dbReference>
<keyword evidence="3 6" id="KW-0812">Transmembrane</keyword>
<feature type="transmembrane region" description="Helical" evidence="6">
    <location>
        <begin position="395"/>
        <end position="413"/>
    </location>
</feature>
<dbReference type="HOGENOM" id="CLU_000960_28_3_7"/>
<feature type="transmembrane region" description="Helical" evidence="6">
    <location>
        <begin position="79"/>
        <end position="98"/>
    </location>
</feature>
<dbReference type="PANTHER" id="PTHR42718:SF9">
    <property type="entry name" value="MAJOR FACILITATOR SUPERFAMILY MULTIDRUG TRANSPORTER MFSC"/>
    <property type="match status" value="1"/>
</dbReference>
<feature type="transmembrane region" description="Helical" evidence="6">
    <location>
        <begin position="165"/>
        <end position="183"/>
    </location>
</feature>
<dbReference type="Proteomes" id="UP000002139">
    <property type="component" value="Chromosome"/>
</dbReference>
<accession>A9FBJ3</accession>
<keyword evidence="2" id="KW-0813">Transport</keyword>
<feature type="transmembrane region" description="Helical" evidence="6">
    <location>
        <begin position="263"/>
        <end position="281"/>
    </location>
</feature>
<feature type="transmembrane region" description="Helical" evidence="6">
    <location>
        <begin position="226"/>
        <end position="243"/>
    </location>
</feature>
<organism evidence="8 9">
    <name type="scientific">Sorangium cellulosum (strain So ce56)</name>
    <name type="common">Polyangium cellulosum (strain So ce56)</name>
    <dbReference type="NCBI Taxonomy" id="448385"/>
    <lineage>
        <taxon>Bacteria</taxon>
        <taxon>Pseudomonadati</taxon>
        <taxon>Myxococcota</taxon>
        <taxon>Polyangia</taxon>
        <taxon>Polyangiales</taxon>
        <taxon>Polyangiaceae</taxon>
        <taxon>Sorangium</taxon>
    </lineage>
</organism>
<evidence type="ECO:0000313" key="8">
    <source>
        <dbReference type="EMBL" id="CAN98018.1"/>
    </source>
</evidence>
<protein>
    <submittedName>
        <fullName evidence="8">Permease of the major facilitator superfamily</fullName>
    </submittedName>
</protein>
<feature type="transmembrane region" description="Helical" evidence="6">
    <location>
        <begin position="203"/>
        <end position="220"/>
    </location>
</feature>
<feature type="transmembrane region" description="Helical" evidence="6">
    <location>
        <begin position="12"/>
        <end position="34"/>
    </location>
</feature>
<evidence type="ECO:0000256" key="6">
    <source>
        <dbReference type="SAM" id="Phobius"/>
    </source>
</evidence>
<dbReference type="PANTHER" id="PTHR42718">
    <property type="entry name" value="MAJOR FACILITATOR SUPERFAMILY MULTIDRUG TRANSPORTER MFSC"/>
    <property type="match status" value="1"/>
</dbReference>
<dbReference type="KEGG" id="scl:sce7848"/>
<feature type="transmembrane region" description="Helical" evidence="6">
    <location>
        <begin position="137"/>
        <end position="159"/>
    </location>
</feature>
<dbReference type="GO" id="GO:0022857">
    <property type="term" value="F:transmembrane transporter activity"/>
    <property type="evidence" value="ECO:0007669"/>
    <property type="project" value="InterPro"/>
</dbReference>
<dbReference type="InterPro" id="IPR036259">
    <property type="entry name" value="MFS_trans_sf"/>
</dbReference>
<dbReference type="Pfam" id="PF07690">
    <property type="entry name" value="MFS_1"/>
    <property type="match status" value="1"/>
</dbReference>
<reference evidence="8 9" key="1">
    <citation type="journal article" date="2007" name="Nat. Biotechnol.">
        <title>Complete genome sequence of the myxobacterium Sorangium cellulosum.</title>
        <authorList>
            <person name="Schneiker S."/>
            <person name="Perlova O."/>
            <person name="Kaiser O."/>
            <person name="Gerth K."/>
            <person name="Alici A."/>
            <person name="Altmeyer M.O."/>
            <person name="Bartels D."/>
            <person name="Bekel T."/>
            <person name="Beyer S."/>
            <person name="Bode E."/>
            <person name="Bode H.B."/>
            <person name="Bolten C.J."/>
            <person name="Choudhuri J.V."/>
            <person name="Doss S."/>
            <person name="Elnakady Y.A."/>
            <person name="Frank B."/>
            <person name="Gaigalat L."/>
            <person name="Goesmann A."/>
            <person name="Groeger C."/>
            <person name="Gross F."/>
            <person name="Jelsbak L."/>
            <person name="Jelsbak L."/>
            <person name="Kalinowski J."/>
            <person name="Kegler C."/>
            <person name="Knauber T."/>
            <person name="Konietzny S."/>
            <person name="Kopp M."/>
            <person name="Krause L."/>
            <person name="Krug D."/>
            <person name="Linke B."/>
            <person name="Mahmud T."/>
            <person name="Martinez-Arias R."/>
            <person name="McHardy A.C."/>
            <person name="Merai M."/>
            <person name="Meyer F."/>
            <person name="Mormann S."/>
            <person name="Munoz-Dorado J."/>
            <person name="Perez J."/>
            <person name="Pradella S."/>
            <person name="Rachid S."/>
            <person name="Raddatz G."/>
            <person name="Rosenau F."/>
            <person name="Rueckert C."/>
            <person name="Sasse F."/>
            <person name="Scharfe M."/>
            <person name="Schuster S.C."/>
            <person name="Suen G."/>
            <person name="Treuner-Lange A."/>
            <person name="Velicer G.J."/>
            <person name="Vorholter F.-J."/>
            <person name="Weissman K.J."/>
            <person name="Welch R.D."/>
            <person name="Wenzel S.C."/>
            <person name="Whitworth D.E."/>
            <person name="Wilhelm S."/>
            <person name="Wittmann C."/>
            <person name="Bloecker H."/>
            <person name="Puehler A."/>
            <person name="Mueller R."/>
        </authorList>
    </citation>
    <scope>NUCLEOTIDE SEQUENCE [LARGE SCALE GENOMIC DNA]</scope>
    <source>
        <strain evidence="9">So ce56</strain>
    </source>
</reference>
<evidence type="ECO:0000256" key="3">
    <source>
        <dbReference type="ARBA" id="ARBA00022692"/>
    </source>
</evidence>
<keyword evidence="5 6" id="KW-0472">Membrane</keyword>
<name>A9FBJ3_SORC5</name>
<feature type="transmembrane region" description="Helical" evidence="6">
    <location>
        <begin position="104"/>
        <end position="125"/>
    </location>
</feature>
<evidence type="ECO:0000256" key="5">
    <source>
        <dbReference type="ARBA" id="ARBA00023136"/>
    </source>
</evidence>
<keyword evidence="9" id="KW-1185">Reference proteome</keyword>
<feature type="transmembrane region" description="Helical" evidence="6">
    <location>
        <begin position="329"/>
        <end position="349"/>
    </location>
</feature>
<dbReference type="InterPro" id="IPR011701">
    <property type="entry name" value="MFS"/>
</dbReference>
<feature type="domain" description="Major facilitator superfamily (MFS) profile" evidence="7">
    <location>
        <begin position="12"/>
        <end position="451"/>
    </location>
</feature>
<dbReference type="RefSeq" id="WP_012240457.1">
    <property type="nucleotide sequence ID" value="NC_010162.1"/>
</dbReference>
<dbReference type="AlphaFoldDB" id="A9FBJ3"/>
<dbReference type="SUPFAM" id="SSF103473">
    <property type="entry name" value="MFS general substrate transporter"/>
    <property type="match status" value="1"/>
</dbReference>
<evidence type="ECO:0000256" key="4">
    <source>
        <dbReference type="ARBA" id="ARBA00022989"/>
    </source>
</evidence>
<dbReference type="BioCyc" id="SCEL448385:SCE_RS40190-MONOMER"/>